<dbReference type="Proteomes" id="UP000799753">
    <property type="component" value="Unassembled WGS sequence"/>
</dbReference>
<dbReference type="Pfam" id="PF11017">
    <property type="entry name" value="DUF2855"/>
    <property type="match status" value="1"/>
</dbReference>
<dbReference type="InterPro" id="IPR021276">
    <property type="entry name" value="DUF2855"/>
</dbReference>
<name>A0A6A6S1A9_9PLEO</name>
<reference evidence="1" key="1">
    <citation type="journal article" date="2020" name="Stud. Mycol.">
        <title>101 Dothideomycetes genomes: a test case for predicting lifestyles and emergence of pathogens.</title>
        <authorList>
            <person name="Haridas S."/>
            <person name="Albert R."/>
            <person name="Binder M."/>
            <person name="Bloem J."/>
            <person name="Labutti K."/>
            <person name="Salamov A."/>
            <person name="Andreopoulos B."/>
            <person name="Baker S."/>
            <person name="Barry K."/>
            <person name="Bills G."/>
            <person name="Bluhm B."/>
            <person name="Cannon C."/>
            <person name="Castanera R."/>
            <person name="Culley D."/>
            <person name="Daum C."/>
            <person name="Ezra D."/>
            <person name="Gonzalez J."/>
            <person name="Henrissat B."/>
            <person name="Kuo A."/>
            <person name="Liang C."/>
            <person name="Lipzen A."/>
            <person name="Lutzoni F."/>
            <person name="Magnuson J."/>
            <person name="Mondo S."/>
            <person name="Nolan M."/>
            <person name="Ohm R."/>
            <person name="Pangilinan J."/>
            <person name="Park H.-J."/>
            <person name="Ramirez L."/>
            <person name="Alfaro M."/>
            <person name="Sun H."/>
            <person name="Tritt A."/>
            <person name="Yoshinaga Y."/>
            <person name="Zwiers L.-H."/>
            <person name="Turgeon B."/>
            <person name="Goodwin S."/>
            <person name="Spatafora J."/>
            <person name="Crous P."/>
            <person name="Grigoriev I."/>
        </authorList>
    </citation>
    <scope>NUCLEOTIDE SEQUENCE</scope>
    <source>
        <strain evidence="1">CBS 473.64</strain>
    </source>
</reference>
<accession>A0A6A6S1A9</accession>
<keyword evidence="2" id="KW-1185">Reference proteome</keyword>
<gene>
    <name evidence="1" type="ORF">P280DRAFT_309633</name>
</gene>
<evidence type="ECO:0000313" key="1">
    <source>
        <dbReference type="EMBL" id="KAF2641350.1"/>
    </source>
</evidence>
<sequence>MSSASVTHIFNKTDYSKHHLITLPITLSPLTSTSLLLRTRIIGLTTNNLTYARMGHILGWHTTYPLPANTPVPFGDTSTYARIAAWGHAEIVDSTAPDIPIGATVYGYLPISTELWTITVENTGMKNQIYATDEHRQHLWKMYNRYCIQPSLVELEKEKGGDSLGWDALMEELYGTCYNMNKYAFAWEEGNRANPSGSGDWSAEDANLDDAIIVVLNASGKTGMSWAYCLRRNRPKQRQPKTIIGVGSSASETILEESNFYDKVLLNSDASVAKSFIEECKPRRVVLFDFGAREGATESWRTTLSTSTVPFTFVKVGSEVKAQCPDITASRLLQTHPHIQANAGSMKEKGIALGGDKYWTDYYAAWEEFKKSGAIPSITLEWGEGIQGWEKGWEAFCRDKVEAGKGLVYRI</sequence>
<dbReference type="OrthoDB" id="192702at2759"/>
<proteinExistence type="predicted"/>
<dbReference type="AlphaFoldDB" id="A0A6A6S1A9"/>
<evidence type="ECO:0000313" key="2">
    <source>
        <dbReference type="Proteomes" id="UP000799753"/>
    </source>
</evidence>
<organism evidence="1 2">
    <name type="scientific">Massarina eburnea CBS 473.64</name>
    <dbReference type="NCBI Taxonomy" id="1395130"/>
    <lineage>
        <taxon>Eukaryota</taxon>
        <taxon>Fungi</taxon>
        <taxon>Dikarya</taxon>
        <taxon>Ascomycota</taxon>
        <taxon>Pezizomycotina</taxon>
        <taxon>Dothideomycetes</taxon>
        <taxon>Pleosporomycetidae</taxon>
        <taxon>Pleosporales</taxon>
        <taxon>Massarineae</taxon>
        <taxon>Massarinaceae</taxon>
        <taxon>Massarina</taxon>
    </lineage>
</organism>
<dbReference type="EMBL" id="MU006783">
    <property type="protein sequence ID" value="KAF2641350.1"/>
    <property type="molecule type" value="Genomic_DNA"/>
</dbReference>
<protein>
    <submittedName>
        <fullName evidence="1">Uncharacterized protein</fullName>
    </submittedName>
</protein>